<organism evidence="1 2">
    <name type="scientific">Romanomermis culicivorax</name>
    <name type="common">Nematode worm</name>
    <dbReference type="NCBI Taxonomy" id="13658"/>
    <lineage>
        <taxon>Eukaryota</taxon>
        <taxon>Metazoa</taxon>
        <taxon>Ecdysozoa</taxon>
        <taxon>Nematoda</taxon>
        <taxon>Enoplea</taxon>
        <taxon>Dorylaimia</taxon>
        <taxon>Mermithida</taxon>
        <taxon>Mermithoidea</taxon>
        <taxon>Mermithidae</taxon>
        <taxon>Romanomermis</taxon>
    </lineage>
</organism>
<proteinExistence type="predicted"/>
<reference evidence="2" key="1">
    <citation type="submission" date="2022-11" db="UniProtKB">
        <authorList>
            <consortium name="WormBaseParasite"/>
        </authorList>
    </citation>
    <scope>IDENTIFICATION</scope>
</reference>
<evidence type="ECO:0000313" key="2">
    <source>
        <dbReference type="WBParaSite" id="nRc.2.0.1.t27717-RA"/>
    </source>
</evidence>
<protein>
    <submittedName>
        <fullName evidence="2">Ovule protein</fullName>
    </submittedName>
</protein>
<accession>A0A915JNQ3</accession>
<evidence type="ECO:0000313" key="1">
    <source>
        <dbReference type="Proteomes" id="UP000887565"/>
    </source>
</evidence>
<sequence length="75" mass="8764">MMILNEKIDLFHLNCFAYIVRRRSEFKIQQFSPSSIISQSGDRPFKILSKLFCINNFFSSQIFKCGAHNSRAIET</sequence>
<dbReference type="Proteomes" id="UP000887565">
    <property type="component" value="Unplaced"/>
</dbReference>
<dbReference type="AlphaFoldDB" id="A0A915JNQ3"/>
<keyword evidence="1" id="KW-1185">Reference proteome</keyword>
<name>A0A915JNQ3_ROMCU</name>
<dbReference type="WBParaSite" id="nRc.2.0.1.t27717-RA">
    <property type="protein sequence ID" value="nRc.2.0.1.t27717-RA"/>
    <property type="gene ID" value="nRc.2.0.1.g27717"/>
</dbReference>